<keyword evidence="4" id="KW-0539">Nucleus</keyword>
<dbReference type="GO" id="GO:0000981">
    <property type="term" value="F:DNA-binding transcription factor activity, RNA polymerase II-specific"/>
    <property type="evidence" value="ECO:0007669"/>
    <property type="project" value="InterPro"/>
</dbReference>
<dbReference type="RefSeq" id="XP_752983.1">
    <property type="nucleotide sequence ID" value="XM_747890.1"/>
</dbReference>
<keyword evidence="3" id="KW-0804">Transcription</keyword>
<keyword evidence="1" id="KW-0805">Transcription regulation</keyword>
<comment type="caution">
    <text evidence="7">The sequence shown here is derived from an EMBL/GenBank/DDBJ whole genome shotgun (WGS) entry which is preliminary data.</text>
</comment>
<dbReference type="InterPro" id="IPR036864">
    <property type="entry name" value="Zn2-C6_fun-type_DNA-bd_sf"/>
</dbReference>
<keyword evidence="2" id="KW-0238">DNA-binding</keyword>
<dbReference type="GO" id="GO:0008270">
    <property type="term" value="F:zinc ion binding"/>
    <property type="evidence" value="ECO:0007669"/>
    <property type="project" value="InterPro"/>
</dbReference>
<evidence type="ECO:0000313" key="8">
    <source>
        <dbReference type="Proteomes" id="UP000002530"/>
    </source>
</evidence>
<evidence type="ECO:0000256" key="5">
    <source>
        <dbReference type="SAM" id="MobiDB-lite"/>
    </source>
</evidence>
<dbReference type="Proteomes" id="UP000002530">
    <property type="component" value="Unassembled WGS sequence"/>
</dbReference>
<dbReference type="InParanoid" id="Q4WRI7"/>
<name>Q4WRI7_ASPFU</name>
<evidence type="ECO:0000256" key="1">
    <source>
        <dbReference type="ARBA" id="ARBA00023015"/>
    </source>
</evidence>
<dbReference type="SMART" id="SM00066">
    <property type="entry name" value="GAL4"/>
    <property type="match status" value="1"/>
</dbReference>
<gene>
    <name evidence="7" type="ORF">AFUA_1G16160</name>
</gene>
<evidence type="ECO:0000256" key="2">
    <source>
        <dbReference type="ARBA" id="ARBA00023125"/>
    </source>
</evidence>
<dbReference type="EMBL" id="AAHF01000004">
    <property type="protein sequence ID" value="EAL90945.1"/>
    <property type="molecule type" value="Genomic_DNA"/>
</dbReference>
<reference evidence="7 8" key="1">
    <citation type="journal article" date="2005" name="Nature">
        <title>Genomic sequence of the pathogenic and allergenic filamentous fungus Aspergillus fumigatus.</title>
        <authorList>
            <person name="Nierman W.C."/>
            <person name="Pain A."/>
            <person name="Anderson M.J."/>
            <person name="Wortman J.R."/>
            <person name="Kim H.S."/>
            <person name="Arroyo J."/>
            <person name="Berriman M."/>
            <person name="Abe K."/>
            <person name="Archer D.B."/>
            <person name="Bermejo C."/>
            <person name="Bennett J."/>
            <person name="Bowyer P."/>
            <person name="Chen D."/>
            <person name="Collins M."/>
            <person name="Coulsen R."/>
            <person name="Davies R."/>
            <person name="Dyer P.S."/>
            <person name="Farman M."/>
            <person name="Fedorova N."/>
            <person name="Fedorova N."/>
            <person name="Feldblyum T.V."/>
            <person name="Fischer R."/>
            <person name="Fosker N."/>
            <person name="Fraser A."/>
            <person name="Garcia J.L."/>
            <person name="Garcia M.J."/>
            <person name="Goble A."/>
            <person name="Goldman G.H."/>
            <person name="Gomi K."/>
            <person name="Griffith-Jones S."/>
            <person name="Gwilliam R."/>
            <person name="Haas B."/>
            <person name="Haas H."/>
            <person name="Harris D."/>
            <person name="Horiuchi H."/>
            <person name="Huang J."/>
            <person name="Humphray S."/>
            <person name="Jimenez J."/>
            <person name="Keller N."/>
            <person name="Khouri H."/>
            <person name="Kitamoto K."/>
            <person name="Kobayashi T."/>
            <person name="Konzack S."/>
            <person name="Kulkarni R."/>
            <person name="Kumagai T."/>
            <person name="Lafon A."/>
            <person name="Latge J.P."/>
            <person name="Li W."/>
            <person name="Lord A."/>
            <person name="Lu C."/>
            <person name="Majoros W.H."/>
            <person name="May G.S."/>
            <person name="Miller B.L."/>
            <person name="Mohamoud Y."/>
            <person name="Molina M."/>
            <person name="Monod M."/>
            <person name="Mouyna I."/>
            <person name="Mulligan S."/>
            <person name="Murphy L."/>
            <person name="O'Neil S."/>
            <person name="Paulsen I."/>
            <person name="Penalva M.A."/>
            <person name="Pertea M."/>
            <person name="Price C."/>
            <person name="Pritchard B.L."/>
            <person name="Quail M.A."/>
            <person name="Rabbinowitsch E."/>
            <person name="Rawlins N."/>
            <person name="Rajandream M.A."/>
            <person name="Reichard U."/>
            <person name="Renauld H."/>
            <person name="Robson G.D."/>
            <person name="Rodriguez de Cordoba S."/>
            <person name="Rodriguez-Pena J.M."/>
            <person name="Ronning C.M."/>
            <person name="Rutter S."/>
            <person name="Salzberg S.L."/>
            <person name="Sanchez M."/>
            <person name="Sanchez-Ferrero J.C."/>
            <person name="Saunders D."/>
            <person name="Seeger K."/>
            <person name="Squares R."/>
            <person name="Squares S."/>
            <person name="Takeuchi M."/>
            <person name="Tekaia F."/>
            <person name="Turner G."/>
            <person name="Vazquez de Aldana C.R."/>
            <person name="Weidman J."/>
            <person name="White O."/>
            <person name="Woodward J."/>
            <person name="Yu J.H."/>
            <person name="Fraser C."/>
            <person name="Galagan J.E."/>
            <person name="Asai K."/>
            <person name="Machida M."/>
            <person name="Hall N."/>
            <person name="Barrell B."/>
            <person name="Denning D.W."/>
        </authorList>
    </citation>
    <scope>NUCLEOTIDE SEQUENCE [LARGE SCALE GENOMIC DNA]</scope>
    <source>
        <strain evidence="7 8">Af293</strain>
    </source>
</reference>
<proteinExistence type="predicted"/>
<evidence type="ECO:0000256" key="4">
    <source>
        <dbReference type="ARBA" id="ARBA00023242"/>
    </source>
</evidence>
<dbReference type="Pfam" id="PF00172">
    <property type="entry name" value="Zn_clus"/>
    <property type="match status" value="1"/>
</dbReference>
<dbReference type="InterPro" id="IPR001138">
    <property type="entry name" value="Zn2Cys6_DnaBD"/>
</dbReference>
<feature type="region of interest" description="Disordered" evidence="5">
    <location>
        <begin position="124"/>
        <end position="143"/>
    </location>
</feature>
<evidence type="ECO:0000259" key="6">
    <source>
        <dbReference type="PROSITE" id="PS50048"/>
    </source>
</evidence>
<dbReference type="OMA" id="RQPCHRC"/>
<feature type="domain" description="Zn(2)-C6 fungal-type" evidence="6">
    <location>
        <begin position="34"/>
        <end position="63"/>
    </location>
</feature>
<protein>
    <submittedName>
        <fullName evidence="7">C6 transcription factor, putative</fullName>
    </submittedName>
</protein>
<dbReference type="CDD" id="cd00067">
    <property type="entry name" value="GAL4"/>
    <property type="match status" value="1"/>
</dbReference>
<dbReference type="KEGG" id="afm:AFUA_1G16160"/>
<keyword evidence="8" id="KW-1185">Reference proteome</keyword>
<evidence type="ECO:0000313" key="7">
    <source>
        <dbReference type="EMBL" id="EAL90945.1"/>
    </source>
</evidence>
<dbReference type="Gene3D" id="4.10.240.10">
    <property type="entry name" value="Zn(2)-C6 fungal-type DNA-binding domain"/>
    <property type="match status" value="1"/>
</dbReference>
<dbReference type="InterPro" id="IPR053230">
    <property type="entry name" value="Trans_reg_galc"/>
</dbReference>
<organism evidence="7 8">
    <name type="scientific">Aspergillus fumigatus (strain ATCC MYA-4609 / CBS 101355 / FGSC A1100 / Af293)</name>
    <name type="common">Neosartorya fumigata</name>
    <dbReference type="NCBI Taxonomy" id="330879"/>
    <lineage>
        <taxon>Eukaryota</taxon>
        <taxon>Fungi</taxon>
        <taxon>Dikarya</taxon>
        <taxon>Ascomycota</taxon>
        <taxon>Pezizomycotina</taxon>
        <taxon>Eurotiomycetes</taxon>
        <taxon>Eurotiomycetidae</taxon>
        <taxon>Eurotiales</taxon>
        <taxon>Aspergillaceae</taxon>
        <taxon>Aspergillus</taxon>
        <taxon>Aspergillus subgen. Fumigati</taxon>
    </lineage>
</organism>
<dbReference type="PANTHER" id="PTHR47654:SF5">
    <property type="entry name" value="TRANSCRIPTION FACTOR DOMAIN-CONTAINING PROTEIN"/>
    <property type="match status" value="1"/>
</dbReference>
<dbReference type="GO" id="GO:0003677">
    <property type="term" value="F:DNA binding"/>
    <property type="evidence" value="ECO:0007669"/>
    <property type="project" value="UniProtKB-KW"/>
</dbReference>
<dbReference type="AlphaFoldDB" id="Q4WRI7"/>
<accession>Q4WRI7</accession>
<dbReference type="PROSITE" id="PS50048">
    <property type="entry name" value="ZN2_CY6_FUNGAL_2"/>
    <property type="match status" value="1"/>
</dbReference>
<evidence type="ECO:0000256" key="3">
    <source>
        <dbReference type="ARBA" id="ARBA00023163"/>
    </source>
</evidence>
<dbReference type="VEuPathDB" id="FungiDB:Afu1g16160"/>
<sequence>MQFNSLVNPTNSKVAIPRIACAQSGNAALRAKRACLGCRQKKAKCDGRQPCHRCVLFDAVCEYAEGKEDRIKRRVLELEEQIDVYDQLLRRLRFKVDVHDREVIDRVLNRPFLVSGHARYLGAGKTDGRRAGGQYRNNRRANPSGRININMERSIGKNQV</sequence>
<dbReference type="OrthoDB" id="3364175at2759"/>
<dbReference type="SUPFAM" id="SSF57701">
    <property type="entry name" value="Zn2/Cys6 DNA-binding domain"/>
    <property type="match status" value="1"/>
</dbReference>
<dbReference type="PANTHER" id="PTHR47654">
    <property type="entry name" value="ZN(II)2CYS6 TRANSCRIPTION FACTOR (EUROFUNG)-RELATED"/>
    <property type="match status" value="1"/>
</dbReference>
<dbReference type="GeneID" id="3510008"/>
<dbReference type="HOGENOM" id="CLU_1651754_0_0_1"/>
<dbReference type="PROSITE" id="PS00463">
    <property type="entry name" value="ZN2_CY6_FUNGAL_1"/>
    <property type="match status" value="1"/>
</dbReference>